<organism evidence="1 2">
    <name type="scientific">Flavobacterium ammonificans</name>
    <dbReference type="NCBI Taxonomy" id="1751056"/>
    <lineage>
        <taxon>Bacteria</taxon>
        <taxon>Pseudomonadati</taxon>
        <taxon>Bacteroidota</taxon>
        <taxon>Flavobacteriia</taxon>
        <taxon>Flavobacteriales</taxon>
        <taxon>Flavobacteriaceae</taxon>
        <taxon>Flavobacterium</taxon>
    </lineage>
</organism>
<name>A0ABM7UX57_9FLAO</name>
<evidence type="ECO:0000313" key="2">
    <source>
        <dbReference type="Proteomes" id="UP001319865"/>
    </source>
</evidence>
<dbReference type="InterPro" id="IPR025366">
    <property type="entry name" value="DUF4270"/>
</dbReference>
<dbReference type="EMBL" id="AP025183">
    <property type="protein sequence ID" value="BDB52384.1"/>
    <property type="molecule type" value="Genomic_DNA"/>
</dbReference>
<sequence>MYNNSFAKRTLLFFISIFFLYSCDKEYNSIGADLLGQNNFDFLQYTSDVVAYNQKVGPVDAINLPVNSLGIATNSSFGKTISHFATQVNLSTVSPSIGANAVIDSVYLSVPYFSTLKTTNADGSKTYELDSIYGGQAPIKLSVFESGFFMRDLDPSTNFQTSQPFFTDQNNTFDNAKIGSRLNNSSDASQNDAFVFSPKEIVQKSIASTGNVVLNRSVPAMRLRLNSNFFTSKILNAPAGKLAANDVFKEYFRGLYFKVETVPGSTGSLAMMNFKAGRITINYTEDLVTNGVTTRVSKSLDLNLTGNSVNLFEDTNTVASYLNTVNNPNTTEGDDNLYIKGGQGSMAVINLFNSAAELNRIRTSGWLINEANLIFHIDANKMNGSDEPNRLYLYDLTHNIPIADFNLDPTSSPNPKNSKFIFGGLLTKQEGANGRGLSYKVRVTNQIRNLIKHSDSTNVKLGLVVTENIAEPTFSKLRSANAFTSKFPKAAVMNPLGTVLYGTSSRVPADKRLKLQIYYTKPN</sequence>
<evidence type="ECO:0008006" key="3">
    <source>
        <dbReference type="Google" id="ProtNLM"/>
    </source>
</evidence>
<reference evidence="1 2" key="1">
    <citation type="journal article" date="2022" name="Int. J. Syst. Evol. Microbiol.">
        <title>Flavobacterium ammonificans sp. nov. and Flavobacterium ammoniigenes sp. nov., ammonifying bacteria isolated from surface river water.</title>
        <authorList>
            <person name="Watanabe K."/>
            <person name="Kitamura T."/>
            <person name="Ogata Y."/>
            <person name="Shindo C."/>
            <person name="Suda W."/>
        </authorList>
    </citation>
    <scope>NUCLEOTIDE SEQUENCE [LARGE SCALE GENOMIC DNA]</scope>
    <source>
        <strain evidence="1 2">GENT11</strain>
    </source>
</reference>
<dbReference type="RefSeq" id="WP_229331127.1">
    <property type="nucleotide sequence ID" value="NZ_AP025183.1"/>
</dbReference>
<protein>
    <recommendedName>
        <fullName evidence="3">DUF4270 domain-containing protein</fullName>
    </recommendedName>
</protein>
<reference evidence="1 2" key="2">
    <citation type="journal article" date="2022" name="Microorganisms">
        <title>Complete Genome Sequences of Two Flavobacterium ammonificans Strains and a Flavobacterium ammoniigenes Strain of Ammonifying Bacterioplankton Isolated from Surface River Water.</title>
        <authorList>
            <person name="Suda W."/>
            <person name="Ogata Y."/>
            <person name="Shindo C."/>
            <person name="Watanabe K."/>
        </authorList>
    </citation>
    <scope>NUCLEOTIDE SEQUENCE [LARGE SCALE GENOMIC DNA]</scope>
    <source>
        <strain evidence="1 2">GENT11</strain>
    </source>
</reference>
<gene>
    <name evidence="1" type="ORF">GENT11_06960</name>
</gene>
<keyword evidence="2" id="KW-1185">Reference proteome</keyword>
<dbReference type="Pfam" id="PF14092">
    <property type="entry name" value="DUF4270"/>
    <property type="match status" value="1"/>
</dbReference>
<accession>A0ABM7UX57</accession>
<proteinExistence type="predicted"/>
<evidence type="ECO:0000313" key="1">
    <source>
        <dbReference type="EMBL" id="BDB52384.1"/>
    </source>
</evidence>
<dbReference type="Proteomes" id="UP001319865">
    <property type="component" value="Chromosome"/>
</dbReference>